<evidence type="ECO:0000256" key="1">
    <source>
        <dbReference type="SAM" id="SignalP"/>
    </source>
</evidence>
<comment type="caution">
    <text evidence="2">The sequence shown here is derived from an EMBL/GenBank/DDBJ whole genome shotgun (WGS) entry which is preliminary data.</text>
</comment>
<feature type="chain" id="PRO_5042119736" evidence="1">
    <location>
        <begin position="24"/>
        <end position="128"/>
    </location>
</feature>
<proteinExistence type="predicted"/>
<dbReference type="AlphaFoldDB" id="A0AAE1B0L2"/>
<dbReference type="EMBL" id="JAWDGP010000769">
    <property type="protein sequence ID" value="KAK3797373.1"/>
    <property type="molecule type" value="Genomic_DNA"/>
</dbReference>
<evidence type="ECO:0000313" key="2">
    <source>
        <dbReference type="EMBL" id="KAK3797373.1"/>
    </source>
</evidence>
<organism evidence="2 3">
    <name type="scientific">Elysia crispata</name>
    <name type="common">lettuce slug</name>
    <dbReference type="NCBI Taxonomy" id="231223"/>
    <lineage>
        <taxon>Eukaryota</taxon>
        <taxon>Metazoa</taxon>
        <taxon>Spiralia</taxon>
        <taxon>Lophotrochozoa</taxon>
        <taxon>Mollusca</taxon>
        <taxon>Gastropoda</taxon>
        <taxon>Heterobranchia</taxon>
        <taxon>Euthyneura</taxon>
        <taxon>Panpulmonata</taxon>
        <taxon>Sacoglossa</taxon>
        <taxon>Placobranchoidea</taxon>
        <taxon>Plakobranchidae</taxon>
        <taxon>Elysia</taxon>
    </lineage>
</organism>
<protein>
    <submittedName>
        <fullName evidence="2">Uncharacterized protein</fullName>
    </submittedName>
</protein>
<reference evidence="2" key="1">
    <citation type="journal article" date="2023" name="G3 (Bethesda)">
        <title>A reference genome for the long-term kleptoplast-retaining sea slug Elysia crispata morphotype clarki.</title>
        <authorList>
            <person name="Eastman K.E."/>
            <person name="Pendleton A.L."/>
            <person name="Shaikh M.A."/>
            <person name="Suttiyut T."/>
            <person name="Ogas R."/>
            <person name="Tomko P."/>
            <person name="Gavelis G."/>
            <person name="Widhalm J.R."/>
            <person name="Wisecaver J.H."/>
        </authorList>
    </citation>
    <scope>NUCLEOTIDE SEQUENCE</scope>
    <source>
        <strain evidence="2">ECLA1</strain>
    </source>
</reference>
<dbReference type="Proteomes" id="UP001283361">
    <property type="component" value="Unassembled WGS sequence"/>
</dbReference>
<feature type="signal peptide" evidence="1">
    <location>
        <begin position="1"/>
        <end position="23"/>
    </location>
</feature>
<name>A0AAE1B0L2_9GAST</name>
<keyword evidence="1" id="KW-0732">Signal</keyword>
<keyword evidence="3" id="KW-1185">Reference proteome</keyword>
<gene>
    <name evidence="2" type="ORF">RRG08_045731</name>
</gene>
<evidence type="ECO:0000313" key="3">
    <source>
        <dbReference type="Proteomes" id="UP001283361"/>
    </source>
</evidence>
<accession>A0AAE1B0L2</accession>
<sequence>MFVTIKILVISYAVVCLLLPTQGCLCPSCQQKDGAERCMCCVYRQLGKRSGSDPRRIPLASRPTLRDFPTSVGLRTFPAPSILREYPIPATSSAGVILGNDWLQTFLESQLLLQAEEQGQDKTLSPIF</sequence>